<proteinExistence type="predicted"/>
<dbReference type="Pfam" id="PF00404">
    <property type="entry name" value="Dockerin_1"/>
    <property type="match status" value="1"/>
</dbReference>
<sequence length="295" mass="30718">MSLVPADTTFELSDSDSRIRGNFLLPLPLHGEYSGRYAAVRFTASPGSEPTNEIGGHEFRFLEGPSDLVLEIDRADGSMTMHNNGATNDSNSPESLQIRGYSISSPSEALDDANFSGLAGNSGFPTGTGSGSGWEVAGGSNGEQIIDAYYGGFPTSSTISAGATGLDLGEGYDIYSFSEDVSFIWTDAMGRKFDGRVVYVGDAPTDVPGDYNGDGAVDLADYTVWRNTLGAAGAGLSADGNGDNVVDADDYGVWKQYFGRSTAGTVSSVSSAAVPEPSTFVLAATCIGLLAARRR</sequence>
<gene>
    <name evidence="2" type="ORF">NG895_07205</name>
</gene>
<dbReference type="GO" id="GO:0004553">
    <property type="term" value="F:hydrolase activity, hydrolyzing O-glycosyl compounds"/>
    <property type="evidence" value="ECO:0007669"/>
    <property type="project" value="InterPro"/>
</dbReference>
<dbReference type="Proteomes" id="UP001155241">
    <property type="component" value="Unassembled WGS sequence"/>
</dbReference>
<name>A0A9X2JF51_9BACT</name>
<dbReference type="InterPro" id="IPR016134">
    <property type="entry name" value="Dockerin_dom"/>
</dbReference>
<dbReference type="InterPro" id="IPR018247">
    <property type="entry name" value="EF_Hand_1_Ca_BS"/>
</dbReference>
<evidence type="ECO:0000259" key="1">
    <source>
        <dbReference type="PROSITE" id="PS51766"/>
    </source>
</evidence>
<organism evidence="2 3">
    <name type="scientific">Aeoliella straminimaris</name>
    <dbReference type="NCBI Taxonomy" id="2954799"/>
    <lineage>
        <taxon>Bacteria</taxon>
        <taxon>Pseudomonadati</taxon>
        <taxon>Planctomycetota</taxon>
        <taxon>Planctomycetia</taxon>
        <taxon>Pirellulales</taxon>
        <taxon>Lacipirellulaceae</taxon>
        <taxon>Aeoliella</taxon>
    </lineage>
</organism>
<feature type="domain" description="Dockerin" evidence="1">
    <location>
        <begin position="204"/>
        <end position="267"/>
    </location>
</feature>
<dbReference type="RefSeq" id="WP_252851796.1">
    <property type="nucleotide sequence ID" value="NZ_JAMXLR010000026.1"/>
</dbReference>
<dbReference type="AlphaFoldDB" id="A0A9X2JF51"/>
<dbReference type="Gene3D" id="1.10.1330.10">
    <property type="entry name" value="Dockerin domain"/>
    <property type="match status" value="1"/>
</dbReference>
<accession>A0A9X2JF51</accession>
<reference evidence="2" key="1">
    <citation type="submission" date="2022-06" db="EMBL/GenBank/DDBJ databases">
        <title>Aeoliella straminimaris, a novel planctomycete from sediments.</title>
        <authorList>
            <person name="Vitorino I.R."/>
            <person name="Lage O.M."/>
        </authorList>
    </citation>
    <scope>NUCLEOTIDE SEQUENCE</scope>
    <source>
        <strain evidence="2">ICT_H6.2</strain>
    </source>
</reference>
<dbReference type="PROSITE" id="PS00018">
    <property type="entry name" value="EF_HAND_1"/>
    <property type="match status" value="2"/>
</dbReference>
<evidence type="ECO:0000313" key="3">
    <source>
        <dbReference type="Proteomes" id="UP001155241"/>
    </source>
</evidence>
<comment type="caution">
    <text evidence="2">The sequence shown here is derived from an EMBL/GenBank/DDBJ whole genome shotgun (WGS) entry which is preliminary data.</text>
</comment>
<protein>
    <recommendedName>
        <fullName evidence="1">Dockerin domain-containing protein</fullName>
    </recommendedName>
</protein>
<dbReference type="EMBL" id="JAMXLR010000026">
    <property type="protein sequence ID" value="MCO6043690.1"/>
    <property type="molecule type" value="Genomic_DNA"/>
</dbReference>
<dbReference type="PROSITE" id="PS51766">
    <property type="entry name" value="DOCKERIN"/>
    <property type="match status" value="1"/>
</dbReference>
<dbReference type="InterPro" id="IPR002105">
    <property type="entry name" value="Dockerin_1_rpt"/>
</dbReference>
<dbReference type="InterPro" id="IPR036439">
    <property type="entry name" value="Dockerin_dom_sf"/>
</dbReference>
<keyword evidence="3" id="KW-1185">Reference proteome</keyword>
<evidence type="ECO:0000313" key="2">
    <source>
        <dbReference type="EMBL" id="MCO6043690.1"/>
    </source>
</evidence>
<dbReference type="GO" id="GO:0000272">
    <property type="term" value="P:polysaccharide catabolic process"/>
    <property type="evidence" value="ECO:0007669"/>
    <property type="project" value="InterPro"/>
</dbReference>
<dbReference type="SUPFAM" id="SSF63446">
    <property type="entry name" value="Type I dockerin domain"/>
    <property type="match status" value="1"/>
</dbReference>